<accession>A0A644ZE34</accession>
<dbReference type="EMBL" id="VSSQ01007512">
    <property type="protein sequence ID" value="MPM36144.1"/>
    <property type="molecule type" value="Genomic_DNA"/>
</dbReference>
<feature type="region of interest" description="Disordered" evidence="1">
    <location>
        <begin position="390"/>
        <end position="409"/>
    </location>
</feature>
<name>A0A644ZE34_9ZZZZ</name>
<feature type="compositionally biased region" description="Basic and acidic residues" evidence="1">
    <location>
        <begin position="395"/>
        <end position="408"/>
    </location>
</feature>
<protein>
    <submittedName>
        <fullName evidence="2">Uncharacterized protein</fullName>
    </submittedName>
</protein>
<gene>
    <name evidence="2" type="ORF">SDC9_82739</name>
</gene>
<comment type="caution">
    <text evidence="2">The sequence shown here is derived from an EMBL/GenBank/DDBJ whole genome shotgun (WGS) entry which is preliminary data.</text>
</comment>
<reference evidence="2" key="1">
    <citation type="submission" date="2019-08" db="EMBL/GenBank/DDBJ databases">
        <authorList>
            <person name="Kucharzyk K."/>
            <person name="Murdoch R.W."/>
            <person name="Higgins S."/>
            <person name="Loffler F."/>
        </authorList>
    </citation>
    <scope>NUCLEOTIDE SEQUENCE</scope>
</reference>
<evidence type="ECO:0000313" key="2">
    <source>
        <dbReference type="EMBL" id="MPM36144.1"/>
    </source>
</evidence>
<dbReference type="AlphaFoldDB" id="A0A644ZE34"/>
<organism evidence="2">
    <name type="scientific">bioreactor metagenome</name>
    <dbReference type="NCBI Taxonomy" id="1076179"/>
    <lineage>
        <taxon>unclassified sequences</taxon>
        <taxon>metagenomes</taxon>
        <taxon>ecological metagenomes</taxon>
    </lineage>
</organism>
<proteinExistence type="predicted"/>
<sequence>MNKEWSYYASLFLYMGFSKGLRPFDGSSRAEPSRSFLCVGFSKGLCPFDGSSRAEPSLAQNKKIAEPLGSAIFVLCLSVVTAALAAGVELHHQQYDGEQENDSAADVDPGERSNGDRLEQGFRCGLFKRFHAAGLLNGCFGIVIVACAVDLERVLFVLARGYGNGEGIVQSAGRRGDLAAAGLKGDCAGAAAAGEADIERIAGVHVFAPAGNRENGLVGAHGRAGHGLLVGCFVARVARFANGDGISGLCQRINRNNVNVCLPALEARGAAFVGRNGSGSRAVAARYGDFKRAARGCAVDPAFHAERALWPLERLAGVGARGGGFVVLGSVHQSRERVAARGGDRYGELRFGRTRRGRNRAAVGEEADVRSRDAAADANGEGVVAAARVGPTGNGERRRGSLRRDSAGKRAGGKVPIIARAGCRNGVGAYGSDFDFVFVRREFGDFASHRFNGQRFGSAAAVNLAGKGVGAGGFLHPAVDMDG</sequence>
<evidence type="ECO:0000256" key="1">
    <source>
        <dbReference type="SAM" id="MobiDB-lite"/>
    </source>
</evidence>